<dbReference type="Pfam" id="PF02786">
    <property type="entry name" value="CPSase_L_D2"/>
    <property type="match status" value="2"/>
</dbReference>
<dbReference type="SMART" id="SM00851">
    <property type="entry name" value="MGS"/>
    <property type="match status" value="1"/>
</dbReference>
<keyword evidence="5 19" id="KW-0436">Ligase</keyword>
<evidence type="ECO:0000256" key="2">
    <source>
        <dbReference type="ARBA" id="ARBA00005077"/>
    </source>
</evidence>
<dbReference type="Proteomes" id="UP001451606">
    <property type="component" value="Chromosome"/>
</dbReference>
<keyword evidence="10 16" id="KW-0067">ATP-binding</keyword>
<keyword evidence="7" id="KW-0479">Metal-binding</keyword>
<comment type="catalytic activity">
    <reaction evidence="14">
        <text>hydrogencarbonate + NH4(+) + 2 ATP = carbamoyl phosphate + 2 ADP + phosphate + 2 H(+)</text>
        <dbReference type="Rhea" id="RHEA:18029"/>
        <dbReference type="ChEBI" id="CHEBI:15378"/>
        <dbReference type="ChEBI" id="CHEBI:17544"/>
        <dbReference type="ChEBI" id="CHEBI:28938"/>
        <dbReference type="ChEBI" id="CHEBI:30616"/>
        <dbReference type="ChEBI" id="CHEBI:43474"/>
        <dbReference type="ChEBI" id="CHEBI:58228"/>
        <dbReference type="ChEBI" id="CHEBI:456216"/>
        <dbReference type="EC" id="6.3.4.16"/>
    </reaction>
</comment>
<dbReference type="KEGG" id="omr:OXIME_000273"/>
<keyword evidence="13" id="KW-0464">Manganese</keyword>
<dbReference type="GO" id="GO:0046872">
    <property type="term" value="F:metal ion binding"/>
    <property type="evidence" value="ECO:0007669"/>
    <property type="project" value="UniProtKB-KW"/>
</dbReference>
<dbReference type="SMART" id="SM01096">
    <property type="entry name" value="CPSase_L_D3"/>
    <property type="match status" value="1"/>
</dbReference>
<dbReference type="PROSITE" id="PS00867">
    <property type="entry name" value="CPSASE_2"/>
    <property type="match status" value="1"/>
</dbReference>
<evidence type="ECO:0000256" key="8">
    <source>
        <dbReference type="ARBA" id="ARBA00022737"/>
    </source>
</evidence>
<feature type="domain" description="ATP-grasp" evidence="17">
    <location>
        <begin position="132"/>
        <end position="326"/>
    </location>
</feature>
<evidence type="ECO:0000256" key="12">
    <source>
        <dbReference type="ARBA" id="ARBA00022975"/>
    </source>
</evidence>
<proteinExistence type="inferred from homology"/>
<evidence type="ECO:0000256" key="15">
    <source>
        <dbReference type="ARBA" id="ARBA00048816"/>
    </source>
</evidence>
<evidence type="ECO:0000313" key="19">
    <source>
        <dbReference type="EMBL" id="WYX99733.1"/>
    </source>
</evidence>
<evidence type="ECO:0000256" key="14">
    <source>
        <dbReference type="ARBA" id="ARBA00047359"/>
    </source>
</evidence>
<dbReference type="Gene3D" id="3.40.50.20">
    <property type="match status" value="2"/>
</dbReference>
<reference evidence="19 20" key="1">
    <citation type="submission" date="2023-09" db="EMBL/GenBank/DDBJ databases">
        <authorList>
            <person name="Golyshina O.V."/>
            <person name="Lunev E.A."/>
            <person name="Bargiela R."/>
            <person name="Gaines M.C."/>
            <person name="Daum B."/>
            <person name="Bale N.J."/>
            <person name="Koenen M."/>
            <person name="Sinninghe Damst J.S."/>
            <person name="Yakimov M."/>
            <person name="Golyshin P.N."/>
        </authorList>
    </citation>
    <scope>NUCLEOTIDE SEQUENCE [LARGE SCALE GENOMIC DNA]</scope>
    <source>
        <strain evidence="19 20">M1</strain>
    </source>
</reference>
<keyword evidence="20" id="KW-1185">Reference proteome</keyword>
<dbReference type="Pfam" id="PF25596">
    <property type="entry name" value="CPSase_L_D1"/>
    <property type="match status" value="2"/>
</dbReference>
<dbReference type="FunFam" id="3.40.50.20:FF:000001">
    <property type="entry name" value="Carbamoyl-phosphate synthase large chain"/>
    <property type="match status" value="2"/>
</dbReference>
<dbReference type="GO" id="GO:0006541">
    <property type="term" value="P:glutamine metabolic process"/>
    <property type="evidence" value="ECO:0007669"/>
    <property type="project" value="TreeGrafter"/>
</dbReference>
<dbReference type="InterPro" id="IPR036914">
    <property type="entry name" value="MGS-like_dom_sf"/>
</dbReference>
<evidence type="ECO:0000256" key="9">
    <source>
        <dbReference type="ARBA" id="ARBA00022741"/>
    </source>
</evidence>
<dbReference type="PROSITE" id="PS51855">
    <property type="entry name" value="MGS"/>
    <property type="match status" value="1"/>
</dbReference>
<dbReference type="GO" id="GO:0004088">
    <property type="term" value="F:carbamoyl-phosphate synthase (glutamine-hydrolyzing) activity"/>
    <property type="evidence" value="ECO:0007669"/>
    <property type="project" value="UniProtKB-EC"/>
</dbReference>
<dbReference type="InterPro" id="IPR005480">
    <property type="entry name" value="CPSase_lsu_oligo"/>
</dbReference>
<protein>
    <submittedName>
        <fullName evidence="19">Carbamoyl-phosphate synthase (Glutamine-hydrolyzing) large subunit</fullName>
        <ecNumber evidence="19">6.3.5.5</ecNumber>
    </submittedName>
</protein>
<dbReference type="InterPro" id="IPR005479">
    <property type="entry name" value="CPAse_ATP-bd"/>
</dbReference>
<comment type="pathway">
    <text evidence="2">Amino-acid biosynthesis; L-arginine biosynthesis; carbamoyl phosphate from bicarbonate: step 1/1.</text>
</comment>
<dbReference type="InterPro" id="IPR058047">
    <property type="entry name" value="CPSase_preATP-grasp"/>
</dbReference>
<evidence type="ECO:0000256" key="1">
    <source>
        <dbReference type="ARBA" id="ARBA00004812"/>
    </source>
</evidence>
<dbReference type="PANTHER" id="PTHR11405">
    <property type="entry name" value="CARBAMOYLTRANSFERASE FAMILY MEMBER"/>
    <property type="match status" value="1"/>
</dbReference>
<dbReference type="InterPro" id="IPR011761">
    <property type="entry name" value="ATP-grasp"/>
</dbReference>
<dbReference type="InterPro" id="IPR005483">
    <property type="entry name" value="CPSase_dom"/>
</dbReference>
<dbReference type="PROSITE" id="PS50975">
    <property type="entry name" value="ATP_GRASP"/>
    <property type="match status" value="2"/>
</dbReference>
<keyword evidence="4" id="KW-0055">Arginine biosynthesis</keyword>
<dbReference type="InterPro" id="IPR016185">
    <property type="entry name" value="PreATP-grasp_dom_sf"/>
</dbReference>
<evidence type="ECO:0000259" key="18">
    <source>
        <dbReference type="PROSITE" id="PS51855"/>
    </source>
</evidence>
<dbReference type="InterPro" id="IPR013815">
    <property type="entry name" value="ATP_grasp_subdomain_1"/>
</dbReference>
<dbReference type="InterPro" id="IPR011607">
    <property type="entry name" value="MGS-like_dom"/>
</dbReference>
<dbReference type="GO" id="GO:0006221">
    <property type="term" value="P:pyrimidine nucleotide biosynthetic process"/>
    <property type="evidence" value="ECO:0007669"/>
    <property type="project" value="UniProtKB-KW"/>
</dbReference>
<keyword evidence="11" id="KW-0460">Magnesium</keyword>
<dbReference type="GO" id="GO:0004087">
    <property type="term" value="F:carbamoyl-phosphate synthase (ammonia) activity"/>
    <property type="evidence" value="ECO:0007669"/>
    <property type="project" value="UniProtKB-EC"/>
</dbReference>
<dbReference type="SUPFAM" id="SSF48108">
    <property type="entry name" value="Carbamoyl phosphate synthetase, large subunit connection domain"/>
    <property type="match status" value="1"/>
</dbReference>
<comment type="pathway">
    <text evidence="1">Pyrimidine metabolism; UMP biosynthesis via de novo pathway; (S)-dihydroorotate from bicarbonate: step 1/3.</text>
</comment>
<dbReference type="Gene3D" id="3.40.50.1380">
    <property type="entry name" value="Methylglyoxal synthase-like domain"/>
    <property type="match status" value="1"/>
</dbReference>
<dbReference type="Gene3D" id="3.30.1490.20">
    <property type="entry name" value="ATP-grasp fold, A domain"/>
    <property type="match status" value="1"/>
</dbReference>
<keyword evidence="12" id="KW-0665">Pyrimidine biosynthesis</keyword>
<gene>
    <name evidence="19" type="primary">carB</name>
    <name evidence="19" type="ORF">OXIME_000273</name>
</gene>
<dbReference type="EC" id="6.3.5.5" evidence="19"/>
<dbReference type="GeneID" id="95966997"/>
<dbReference type="InterPro" id="IPR006275">
    <property type="entry name" value="CPSase_lsu"/>
</dbReference>
<dbReference type="NCBIfam" id="NF009455">
    <property type="entry name" value="PRK12815.1"/>
    <property type="match status" value="1"/>
</dbReference>
<evidence type="ECO:0000256" key="5">
    <source>
        <dbReference type="ARBA" id="ARBA00022598"/>
    </source>
</evidence>
<dbReference type="GO" id="GO:0005737">
    <property type="term" value="C:cytoplasm"/>
    <property type="evidence" value="ECO:0007669"/>
    <property type="project" value="TreeGrafter"/>
</dbReference>
<evidence type="ECO:0000313" key="20">
    <source>
        <dbReference type="Proteomes" id="UP001451606"/>
    </source>
</evidence>
<evidence type="ECO:0000256" key="7">
    <source>
        <dbReference type="ARBA" id="ARBA00022723"/>
    </source>
</evidence>
<dbReference type="GO" id="GO:0005524">
    <property type="term" value="F:ATP binding"/>
    <property type="evidence" value="ECO:0007669"/>
    <property type="project" value="UniProtKB-UniRule"/>
</dbReference>
<dbReference type="GO" id="GO:0006526">
    <property type="term" value="P:L-arginine biosynthetic process"/>
    <property type="evidence" value="ECO:0007669"/>
    <property type="project" value="UniProtKB-KW"/>
</dbReference>
<dbReference type="Gene3D" id="3.30.470.20">
    <property type="entry name" value="ATP-grasp fold, B domain"/>
    <property type="match status" value="2"/>
</dbReference>
<keyword evidence="6" id="KW-0028">Amino-acid biosynthesis</keyword>
<organism evidence="19 20">
    <name type="scientific">Oxyplasma meridianum</name>
    <dbReference type="NCBI Taxonomy" id="3073602"/>
    <lineage>
        <taxon>Archaea</taxon>
        <taxon>Methanobacteriati</taxon>
        <taxon>Thermoplasmatota</taxon>
        <taxon>Thermoplasmata</taxon>
        <taxon>Thermoplasmatales</taxon>
        <taxon>Thermoplasmataceae</taxon>
        <taxon>Oxyplasma</taxon>
    </lineage>
</organism>
<dbReference type="InterPro" id="IPR036897">
    <property type="entry name" value="CarbamoylP_synth_lsu_oligo_sf"/>
</dbReference>
<dbReference type="AlphaFoldDB" id="A0AAX4NF59"/>
<evidence type="ECO:0000256" key="4">
    <source>
        <dbReference type="ARBA" id="ARBA00022571"/>
    </source>
</evidence>
<evidence type="ECO:0000256" key="11">
    <source>
        <dbReference type="ARBA" id="ARBA00022842"/>
    </source>
</evidence>
<feature type="domain" description="MGS-like" evidence="18">
    <location>
        <begin position="923"/>
        <end position="1060"/>
    </location>
</feature>
<dbReference type="RefSeq" id="WP_393971696.1">
    <property type="nucleotide sequence ID" value="NZ_CP133772.1"/>
</dbReference>
<dbReference type="SUPFAM" id="SSF52440">
    <property type="entry name" value="PreATP-grasp domain"/>
    <property type="match status" value="2"/>
</dbReference>
<dbReference type="EMBL" id="CP133772">
    <property type="protein sequence ID" value="WYX99733.1"/>
    <property type="molecule type" value="Genomic_DNA"/>
</dbReference>
<dbReference type="SUPFAM" id="SSF52335">
    <property type="entry name" value="Methylglyoxal synthase-like"/>
    <property type="match status" value="1"/>
</dbReference>
<evidence type="ECO:0000256" key="16">
    <source>
        <dbReference type="PROSITE-ProRule" id="PRU00409"/>
    </source>
</evidence>
<sequence length="1060" mass="118172">MPRDKRIKRVLVIGSGPVVIGQAAEFDYAGSQACMSLKEDDIQVVLLNSNPATIQTDYTMADRIYMEPMNVETIKEIISRENIDSILPTMGGQTALNLAVSIGKTGLLNENLRIIGTPLESIMLAENRDLFHKLMLDMGEPVARSWTIRRDWYYKDLGSIPDKAVIVRTSFSLGGTSGSIFNSKEELFNFCRRLFTETDQDEIDVEESIAGLKEIEYEIIRDNAGNCIIICNMENLDPMGVHTGESIVVTPSQTLSDIEYHMLRDAALRIIGGIGIRGACNIQFALDSTSGKYYVVEVNPRTSRSSALASKATGYPIARISTKIALGYNLTEILNPITRTTYAAFEPSLDYVTVKIPRWPFDKFSVDRTLGVQMKSIGEVMGIGRTFEEALMKAIASLDNPESRKLRMYLGSDDLDRLLSRPSDLKIYAIFEAIFRSYEVEKIIRMTGYDGYFIYKIANIVSALKKVGIGEIPENISECKSLGIPDSIISSFSRISEKDLIRYRIENGITPCFRGIDTCSGEFQVKIPYLYSTYFEEDESSLFQTDRKKIMVLGSGPNRISQGLEFDYGAVKAVQYLRKSGYYTIMVNCNPETVSTDFDISDKLYFEPLTIEHISNIIHREKPDGLIIQFSGQTGQNISLDLAEIFGEELFLGTKPSQIVRIEERTEFSSRLEKIGIRQPGFVTVRNIDEMYEKLPSIGLPVIVRSSFIIGGRSMDIVYEPADVSERLQAVFRERPGFPVLISRYIDGATEMDVDFVSNGKQSLVYGISVHIEEAGTHSGDATMVLGPDTVNEQIRKKIFEIVDRMTIDFSLNGLSNLQIAVKDNEIYVIELNARSSRSVPFVSRATGKDLVGDAVNAMITGSIEYADITINAYFVKVPIFPFNKFSDLDSVLGPEMKSTGEGIGIGMSLEEAIMKSMKVAKLDVKRISRVLITVNDFDKEAALDIARDITGAGGKLFSTPGTHKILSENGIESTVVYRVDDVRKPSVVDVIVNDEVDMVINTPTMLSGAIRDGFEIRRHAIRKGLPVLTNIRLAHLVVASFIRNVEYGCLDLNEYRVIN</sequence>
<evidence type="ECO:0000256" key="6">
    <source>
        <dbReference type="ARBA" id="ARBA00022605"/>
    </source>
</evidence>
<keyword evidence="9 16" id="KW-0547">Nucleotide-binding</keyword>
<dbReference type="InterPro" id="IPR033937">
    <property type="entry name" value="MGS_CPS_CarB"/>
</dbReference>
<evidence type="ECO:0000256" key="3">
    <source>
        <dbReference type="ARBA" id="ARBA00009799"/>
    </source>
</evidence>
<dbReference type="NCBIfam" id="NF003671">
    <property type="entry name" value="PRK05294.1"/>
    <property type="match status" value="1"/>
</dbReference>
<evidence type="ECO:0000256" key="10">
    <source>
        <dbReference type="ARBA" id="ARBA00022840"/>
    </source>
</evidence>
<dbReference type="Pfam" id="PF02787">
    <property type="entry name" value="CPSase_L_D3"/>
    <property type="match status" value="1"/>
</dbReference>
<keyword evidence="8" id="KW-0677">Repeat</keyword>
<evidence type="ECO:0000259" key="17">
    <source>
        <dbReference type="PROSITE" id="PS50975"/>
    </source>
</evidence>
<comment type="similarity">
    <text evidence="3">Belongs to the CarB family.</text>
</comment>
<evidence type="ECO:0000256" key="13">
    <source>
        <dbReference type="ARBA" id="ARBA00023211"/>
    </source>
</evidence>
<dbReference type="SUPFAM" id="SSF56059">
    <property type="entry name" value="Glutathione synthetase ATP-binding domain-like"/>
    <property type="match status" value="2"/>
</dbReference>
<name>A0AAX4NF59_9ARCH</name>
<dbReference type="CDD" id="cd01424">
    <property type="entry name" value="MGS_CPS_II"/>
    <property type="match status" value="1"/>
</dbReference>
<dbReference type="Pfam" id="PF02142">
    <property type="entry name" value="MGS"/>
    <property type="match status" value="1"/>
</dbReference>
<dbReference type="NCBIfam" id="TIGR01369">
    <property type="entry name" value="CPSaseII_lrg"/>
    <property type="match status" value="1"/>
</dbReference>
<feature type="domain" description="ATP-grasp" evidence="17">
    <location>
        <begin position="669"/>
        <end position="860"/>
    </location>
</feature>
<accession>A0AAX4NF59</accession>
<dbReference type="PRINTS" id="PR00098">
    <property type="entry name" value="CPSASE"/>
</dbReference>
<dbReference type="FunFam" id="3.30.470.20:FF:000026">
    <property type="entry name" value="Carbamoyl-phosphate synthase large chain"/>
    <property type="match status" value="2"/>
</dbReference>
<dbReference type="Gene3D" id="1.10.1030.10">
    <property type="entry name" value="Carbamoyl-phosphate synthetase, large subunit oligomerisation domain"/>
    <property type="match status" value="1"/>
</dbReference>
<comment type="catalytic activity">
    <reaction evidence="15">
        <text>hydrogencarbonate + L-glutamine + 2 ATP + H2O = carbamoyl phosphate + L-glutamate + 2 ADP + phosphate + 2 H(+)</text>
        <dbReference type="Rhea" id="RHEA:18633"/>
        <dbReference type="ChEBI" id="CHEBI:15377"/>
        <dbReference type="ChEBI" id="CHEBI:15378"/>
        <dbReference type="ChEBI" id="CHEBI:17544"/>
        <dbReference type="ChEBI" id="CHEBI:29985"/>
        <dbReference type="ChEBI" id="CHEBI:30616"/>
        <dbReference type="ChEBI" id="CHEBI:43474"/>
        <dbReference type="ChEBI" id="CHEBI:58228"/>
        <dbReference type="ChEBI" id="CHEBI:58359"/>
        <dbReference type="ChEBI" id="CHEBI:456216"/>
        <dbReference type="EC" id="6.3.5.5"/>
    </reaction>
</comment>
<dbReference type="PANTHER" id="PTHR11405:SF53">
    <property type="entry name" value="CARBAMOYL-PHOSPHATE SYNTHASE [AMMONIA], MITOCHONDRIAL"/>
    <property type="match status" value="1"/>
</dbReference>